<dbReference type="PANTHER" id="PTHR28086">
    <property type="entry name" value="UPF0662 PROTEIN YPL260W"/>
    <property type="match status" value="1"/>
</dbReference>
<proteinExistence type="predicted"/>
<comment type="caution">
    <text evidence="1">The sequence shown here is derived from an EMBL/GenBank/DDBJ whole genome shotgun (WGS) entry which is preliminary data.</text>
</comment>
<accession>A0AAE0IIN1</accession>
<reference evidence="1" key="1">
    <citation type="journal article" date="2023" name="Mol. Phylogenet. Evol.">
        <title>Genome-scale phylogeny and comparative genomics of the fungal order Sordariales.</title>
        <authorList>
            <person name="Hensen N."/>
            <person name="Bonometti L."/>
            <person name="Westerberg I."/>
            <person name="Brannstrom I.O."/>
            <person name="Guillou S."/>
            <person name="Cros-Aarteil S."/>
            <person name="Calhoun S."/>
            <person name="Haridas S."/>
            <person name="Kuo A."/>
            <person name="Mondo S."/>
            <person name="Pangilinan J."/>
            <person name="Riley R."/>
            <person name="LaButti K."/>
            <person name="Andreopoulos B."/>
            <person name="Lipzen A."/>
            <person name="Chen C."/>
            <person name="Yan M."/>
            <person name="Daum C."/>
            <person name="Ng V."/>
            <person name="Clum A."/>
            <person name="Steindorff A."/>
            <person name="Ohm R.A."/>
            <person name="Martin F."/>
            <person name="Silar P."/>
            <person name="Natvig D.O."/>
            <person name="Lalanne C."/>
            <person name="Gautier V."/>
            <person name="Ament-Velasquez S.L."/>
            <person name="Kruys A."/>
            <person name="Hutchinson M.I."/>
            <person name="Powell A.J."/>
            <person name="Barry K."/>
            <person name="Miller A.N."/>
            <person name="Grigoriev I.V."/>
            <person name="Debuchy R."/>
            <person name="Gladieux P."/>
            <person name="Hiltunen Thoren M."/>
            <person name="Johannesson H."/>
        </authorList>
    </citation>
    <scope>NUCLEOTIDE SEQUENCE</scope>
    <source>
        <strain evidence="1">CBS 118394</strain>
    </source>
</reference>
<organism evidence="1 2">
    <name type="scientific">Apodospora peruviana</name>
    <dbReference type="NCBI Taxonomy" id="516989"/>
    <lineage>
        <taxon>Eukaryota</taxon>
        <taxon>Fungi</taxon>
        <taxon>Dikarya</taxon>
        <taxon>Ascomycota</taxon>
        <taxon>Pezizomycotina</taxon>
        <taxon>Sordariomycetes</taxon>
        <taxon>Sordariomycetidae</taxon>
        <taxon>Sordariales</taxon>
        <taxon>Lasiosphaeriaceae</taxon>
        <taxon>Apodospora</taxon>
    </lineage>
</organism>
<keyword evidence="2" id="KW-1185">Reference proteome</keyword>
<dbReference type="InterPro" id="IPR018810">
    <property type="entry name" value="UPF0662"/>
</dbReference>
<dbReference type="Pfam" id="PF10303">
    <property type="entry name" value="DUF2408"/>
    <property type="match status" value="2"/>
</dbReference>
<dbReference type="PANTHER" id="PTHR28086:SF1">
    <property type="entry name" value="CU(2+) SUPPRESSING AND BLEOMYCIN SENSITIVE PROTEIN 1"/>
    <property type="match status" value="1"/>
</dbReference>
<evidence type="ECO:0000313" key="1">
    <source>
        <dbReference type="EMBL" id="KAK3325792.1"/>
    </source>
</evidence>
<dbReference type="AlphaFoldDB" id="A0AAE0IIN1"/>
<protein>
    <submittedName>
        <fullName evidence="1">Uncharacterized protein</fullName>
    </submittedName>
</protein>
<sequence length="442" mass="50296">METPAFPPPKDAQEAQILDKLTVIRDQLLLLKRDRSKYIRSQDVMLLYEQVVEQVKHLNVIRKGVDKAENRLDRVLESCLQLLSLFFMTIGRTTEAPAAYALTSTIKRLLDHLTEAGLYSSKDLDSMSHTISELDRVLKSTNSQHSPYLVELLANRQEVCKALLENLRKELGEMEDPLPNTHEKLISILRSMSLSNTKAKFSTTEVQRLQGQLKEIDQTRVDGNFVNSEGRVLAGSDNVSELLRRCLLWSDIVLERKGVIPDNFRAKYEVLIGIRNDLEKLSITQAWSLRETDLYDYQRELDKIDESRVDGNWLDEDGQPAELYVQRTLLYLIRRSYGYIYYLMISSEPVSEALLPIYNQLQTLKRCLVEVKNSGGVGSVRELYPYSMKLNSIDNMRVDGKFMVGDDIPEGQGSVSGLLAECFELSYELRIAAEESEGGGGD</sequence>
<dbReference type="GO" id="GO:0005634">
    <property type="term" value="C:nucleus"/>
    <property type="evidence" value="ECO:0007669"/>
    <property type="project" value="TreeGrafter"/>
</dbReference>
<name>A0AAE0IIN1_9PEZI</name>
<evidence type="ECO:0000313" key="2">
    <source>
        <dbReference type="Proteomes" id="UP001283341"/>
    </source>
</evidence>
<dbReference type="Proteomes" id="UP001283341">
    <property type="component" value="Unassembled WGS sequence"/>
</dbReference>
<dbReference type="GO" id="GO:0005737">
    <property type="term" value="C:cytoplasm"/>
    <property type="evidence" value="ECO:0007669"/>
    <property type="project" value="TreeGrafter"/>
</dbReference>
<gene>
    <name evidence="1" type="ORF">B0H66DRAFT_599934</name>
</gene>
<dbReference type="EMBL" id="JAUEDM010000002">
    <property type="protein sequence ID" value="KAK3325792.1"/>
    <property type="molecule type" value="Genomic_DNA"/>
</dbReference>
<reference evidence="1" key="2">
    <citation type="submission" date="2023-06" db="EMBL/GenBank/DDBJ databases">
        <authorList>
            <consortium name="Lawrence Berkeley National Laboratory"/>
            <person name="Haridas S."/>
            <person name="Hensen N."/>
            <person name="Bonometti L."/>
            <person name="Westerberg I."/>
            <person name="Brannstrom I.O."/>
            <person name="Guillou S."/>
            <person name="Cros-Aarteil S."/>
            <person name="Calhoun S."/>
            <person name="Kuo A."/>
            <person name="Mondo S."/>
            <person name="Pangilinan J."/>
            <person name="Riley R."/>
            <person name="Labutti K."/>
            <person name="Andreopoulos B."/>
            <person name="Lipzen A."/>
            <person name="Chen C."/>
            <person name="Yanf M."/>
            <person name="Daum C."/>
            <person name="Ng V."/>
            <person name="Clum A."/>
            <person name="Steindorff A."/>
            <person name="Ohm R."/>
            <person name="Martin F."/>
            <person name="Silar P."/>
            <person name="Natvig D."/>
            <person name="Lalanne C."/>
            <person name="Gautier V."/>
            <person name="Ament-Velasquez S.L."/>
            <person name="Kruys A."/>
            <person name="Hutchinson M.I."/>
            <person name="Powell A.J."/>
            <person name="Barry K."/>
            <person name="Miller A.N."/>
            <person name="Grigoriev I.V."/>
            <person name="Debuchy R."/>
            <person name="Gladieux P."/>
            <person name="Thoren M.H."/>
            <person name="Johannesson H."/>
        </authorList>
    </citation>
    <scope>NUCLEOTIDE SEQUENCE</scope>
    <source>
        <strain evidence="1">CBS 118394</strain>
    </source>
</reference>